<evidence type="ECO:0000256" key="1">
    <source>
        <dbReference type="ARBA" id="ARBA00022475"/>
    </source>
</evidence>
<accession>A0A160TV82</accession>
<keyword evidence="7" id="KW-0328">Glycosyltransferase</keyword>
<feature type="transmembrane region" description="Helical" evidence="6">
    <location>
        <begin position="20"/>
        <end position="41"/>
    </location>
</feature>
<keyword evidence="1" id="KW-1003">Cell membrane</keyword>
<proteinExistence type="inferred from homology"/>
<evidence type="ECO:0000256" key="5">
    <source>
        <dbReference type="ARBA" id="ARBA00023136"/>
    </source>
</evidence>
<dbReference type="Pfam" id="PF01790">
    <property type="entry name" value="LGT"/>
    <property type="match status" value="1"/>
</dbReference>
<dbReference type="PROSITE" id="PS01311">
    <property type="entry name" value="LGT"/>
    <property type="match status" value="1"/>
</dbReference>
<dbReference type="GO" id="GO:0042158">
    <property type="term" value="P:lipoprotein biosynthetic process"/>
    <property type="evidence" value="ECO:0007669"/>
    <property type="project" value="InterPro"/>
</dbReference>
<gene>
    <name evidence="7" type="ORF">MGWOODY_XGa454</name>
</gene>
<keyword evidence="7" id="KW-0449">Lipoprotein</keyword>
<keyword evidence="4 6" id="KW-1133">Transmembrane helix</keyword>
<feature type="transmembrane region" description="Helical" evidence="6">
    <location>
        <begin position="87"/>
        <end position="112"/>
    </location>
</feature>
<feature type="transmembrane region" description="Helical" evidence="6">
    <location>
        <begin position="197"/>
        <end position="216"/>
    </location>
</feature>
<sequence length="260" mass="28332">MLTYPSIDPVVFAVGPLTVHWYGVMYLIGFLGGGALGVLRARAPGSTWSSQQVWDLLFYVAVGVIVGGRLGYVLFYNVGYYLEHPVALMYIWSGGMSFHGGLIGACVALALYARRSGRSFLSVSDFLAPLCPLGLGAGRLGNFINEELWGRVSDVPWAMIFPSAGPLARHPSQIYEAGLEGLLLFLIIWTYSSKPRVAGSVSGLFLICYAVFRFTVEFFREPDAHLGLVILDGLSMGQLLCLPMLIAGLWLLLASRSRQT</sequence>
<evidence type="ECO:0000256" key="6">
    <source>
        <dbReference type="SAM" id="Phobius"/>
    </source>
</evidence>
<dbReference type="EC" id="2.4.99.-" evidence="7"/>
<feature type="transmembrane region" description="Helical" evidence="6">
    <location>
        <begin position="228"/>
        <end position="253"/>
    </location>
</feature>
<evidence type="ECO:0000313" key="7">
    <source>
        <dbReference type="EMBL" id="CUS55235.1"/>
    </source>
</evidence>
<dbReference type="GO" id="GO:0008961">
    <property type="term" value="F:phosphatidylglycerol-prolipoprotein diacylglyceryl transferase activity"/>
    <property type="evidence" value="ECO:0007669"/>
    <property type="project" value="InterPro"/>
</dbReference>
<dbReference type="NCBIfam" id="TIGR00544">
    <property type="entry name" value="lgt"/>
    <property type="match status" value="1"/>
</dbReference>
<organism evidence="7">
    <name type="scientific">hydrothermal vent metagenome</name>
    <dbReference type="NCBI Taxonomy" id="652676"/>
    <lineage>
        <taxon>unclassified sequences</taxon>
        <taxon>metagenomes</taxon>
        <taxon>ecological metagenomes</taxon>
    </lineage>
</organism>
<evidence type="ECO:0000256" key="4">
    <source>
        <dbReference type="ARBA" id="ARBA00022989"/>
    </source>
</evidence>
<keyword evidence="5 6" id="KW-0472">Membrane</keyword>
<feature type="transmembrane region" description="Helical" evidence="6">
    <location>
        <begin position="53"/>
        <end position="75"/>
    </location>
</feature>
<evidence type="ECO:0000256" key="2">
    <source>
        <dbReference type="ARBA" id="ARBA00022679"/>
    </source>
</evidence>
<dbReference type="PANTHER" id="PTHR30589:SF0">
    <property type="entry name" value="PHOSPHATIDYLGLYCEROL--PROLIPOPROTEIN DIACYLGLYCERYL TRANSFERASE"/>
    <property type="match status" value="1"/>
</dbReference>
<name>A0A160TV82_9ZZZZ</name>
<dbReference type="EMBL" id="CZRL01000124">
    <property type="protein sequence ID" value="CUS55235.1"/>
    <property type="molecule type" value="Genomic_DNA"/>
</dbReference>
<dbReference type="AlphaFoldDB" id="A0A160TV82"/>
<reference evidence="7" key="1">
    <citation type="submission" date="2015-10" db="EMBL/GenBank/DDBJ databases">
        <authorList>
            <person name="Gilbert D.G."/>
        </authorList>
    </citation>
    <scope>NUCLEOTIDE SEQUENCE</scope>
</reference>
<protein>
    <submittedName>
        <fullName evidence="7">Prolipoprotein diacylglyceryl transferase</fullName>
        <ecNumber evidence="7">2.4.99.-</ecNumber>
    </submittedName>
</protein>
<dbReference type="GO" id="GO:0005886">
    <property type="term" value="C:plasma membrane"/>
    <property type="evidence" value="ECO:0007669"/>
    <property type="project" value="InterPro"/>
</dbReference>
<keyword evidence="3 6" id="KW-0812">Transmembrane</keyword>
<dbReference type="InterPro" id="IPR001640">
    <property type="entry name" value="Lgt"/>
</dbReference>
<dbReference type="PANTHER" id="PTHR30589">
    <property type="entry name" value="PROLIPOPROTEIN DIACYLGLYCERYL TRANSFERASE"/>
    <property type="match status" value="1"/>
</dbReference>
<keyword evidence="2 7" id="KW-0808">Transferase</keyword>
<dbReference type="HAMAP" id="MF_01147">
    <property type="entry name" value="Lgt"/>
    <property type="match status" value="1"/>
</dbReference>
<evidence type="ECO:0000256" key="3">
    <source>
        <dbReference type="ARBA" id="ARBA00022692"/>
    </source>
</evidence>